<dbReference type="EMBL" id="LKET01000016">
    <property type="protein sequence ID" value="KPU45965.1"/>
    <property type="molecule type" value="Genomic_DNA"/>
</dbReference>
<name>A0A0P8X591_9CLOT</name>
<keyword evidence="10" id="KW-1185">Reference proteome</keyword>
<evidence type="ECO:0000259" key="8">
    <source>
        <dbReference type="Pfam" id="PF03372"/>
    </source>
</evidence>
<dbReference type="GO" id="GO:0006284">
    <property type="term" value="P:base-excision repair"/>
    <property type="evidence" value="ECO:0007669"/>
    <property type="project" value="TreeGrafter"/>
</dbReference>
<evidence type="ECO:0000256" key="2">
    <source>
        <dbReference type="ARBA" id="ARBA00022723"/>
    </source>
</evidence>
<dbReference type="GO" id="GO:0046872">
    <property type="term" value="F:metal ion binding"/>
    <property type="evidence" value="ECO:0007669"/>
    <property type="project" value="UniProtKB-KW"/>
</dbReference>
<dbReference type="FunFam" id="3.60.10.10:FF:000026">
    <property type="entry name" value="Exodeoxyribonuclease III"/>
    <property type="match status" value="1"/>
</dbReference>
<dbReference type="EC" id="3.1.11.2" evidence="9"/>
<keyword evidence="4 6" id="KW-0460">Magnesium</keyword>
<evidence type="ECO:0000256" key="3">
    <source>
        <dbReference type="ARBA" id="ARBA00022801"/>
    </source>
</evidence>
<feature type="active site" description="Proton donor/acceptor" evidence="5">
    <location>
        <position position="148"/>
    </location>
</feature>
<feature type="site" description="Transition state stabilizer" evidence="7">
    <location>
        <position position="150"/>
    </location>
</feature>
<dbReference type="InterPro" id="IPR036691">
    <property type="entry name" value="Endo/exonu/phosph_ase_sf"/>
</dbReference>
<sequence length="252" mass="29696">MKIYSWNVNGIRAIMGKGFVEWVNSEKPDILCLQETKAAEDQIDLSAIRDEGYEIFWNAAEKKGYSGVATFSKMKSLSVKYGFETEKFNNEGRIIITEFEDFTLFNIYFPNGQMGEDRLNYKLEFYDEALKYFDSLRDAGKNVIICGDYNTAHREVDLKNPKSNENYSGFLPIERQWIDKLISHGYVDVYRTMYPDTVKYSWWSYRFSARARNIGWRIDYFFVNQDFYSRIKSCDMLNDIQGSDHCPIFIEI</sequence>
<dbReference type="PANTHER" id="PTHR22748:SF6">
    <property type="entry name" value="DNA-(APURINIC OR APYRIMIDINIC SITE) ENDONUCLEASE"/>
    <property type="match status" value="1"/>
</dbReference>
<feature type="domain" description="Endonuclease/exonuclease/phosphatase" evidence="8">
    <location>
        <begin position="5"/>
        <end position="245"/>
    </location>
</feature>
<comment type="cofactor">
    <cofactor evidence="6">
        <name>Mg(2+)</name>
        <dbReference type="ChEBI" id="CHEBI:18420"/>
    </cofactor>
    <cofactor evidence="6">
        <name>Mn(2+)</name>
        <dbReference type="ChEBI" id="CHEBI:29035"/>
    </cofactor>
    <text evidence="6">Probably binds two magnesium or manganese ions per subunit.</text>
</comment>
<feature type="active site" evidence="5">
    <location>
        <position position="108"/>
    </location>
</feature>
<evidence type="ECO:0000313" key="9">
    <source>
        <dbReference type="EMBL" id="KPU45965.1"/>
    </source>
</evidence>
<evidence type="ECO:0000256" key="5">
    <source>
        <dbReference type="PIRSR" id="PIRSR604808-1"/>
    </source>
</evidence>
<evidence type="ECO:0000313" key="10">
    <source>
        <dbReference type="Proteomes" id="UP000050326"/>
    </source>
</evidence>
<dbReference type="PROSITE" id="PS00726">
    <property type="entry name" value="AP_NUCLEASE_F1_1"/>
    <property type="match status" value="1"/>
</dbReference>
<feature type="binding site" evidence="6">
    <location>
        <position position="35"/>
    </location>
    <ligand>
        <name>Mg(2+)</name>
        <dbReference type="ChEBI" id="CHEBI:18420"/>
        <label>1</label>
    </ligand>
</feature>
<dbReference type="Gene3D" id="3.60.10.10">
    <property type="entry name" value="Endonuclease/exonuclease/phosphatase"/>
    <property type="match status" value="1"/>
</dbReference>
<dbReference type="PATRIC" id="fig|36849.3.peg.472"/>
<evidence type="ECO:0000256" key="7">
    <source>
        <dbReference type="PIRSR" id="PIRSR604808-3"/>
    </source>
</evidence>
<dbReference type="Pfam" id="PF03372">
    <property type="entry name" value="Exo_endo_phos"/>
    <property type="match status" value="1"/>
</dbReference>
<feature type="binding site" evidence="6">
    <location>
        <position position="244"/>
    </location>
    <ligand>
        <name>Mg(2+)</name>
        <dbReference type="ChEBI" id="CHEBI:18420"/>
        <label>1</label>
    </ligand>
</feature>
<protein>
    <submittedName>
        <fullName evidence="9">Exodeoxyribonuclease</fullName>
        <ecNumber evidence="9">3.1.11.2</ecNumber>
    </submittedName>
</protein>
<dbReference type="InterPro" id="IPR004808">
    <property type="entry name" value="AP_endonuc_1"/>
</dbReference>
<feature type="binding site" evidence="6">
    <location>
        <position position="245"/>
    </location>
    <ligand>
        <name>Mg(2+)</name>
        <dbReference type="ChEBI" id="CHEBI:18420"/>
        <label>1</label>
    </ligand>
</feature>
<feature type="binding site" evidence="6">
    <location>
        <position position="148"/>
    </location>
    <ligand>
        <name>Mg(2+)</name>
        <dbReference type="ChEBI" id="CHEBI:18420"/>
        <label>1</label>
    </ligand>
</feature>
<feature type="binding site" evidence="6">
    <location>
        <position position="7"/>
    </location>
    <ligand>
        <name>Mg(2+)</name>
        <dbReference type="ChEBI" id="CHEBI:18420"/>
        <label>1</label>
    </ligand>
</feature>
<evidence type="ECO:0000256" key="1">
    <source>
        <dbReference type="ARBA" id="ARBA00007092"/>
    </source>
</evidence>
<organism evidence="9 10">
    <name type="scientific">Oxobacter pfennigii</name>
    <dbReference type="NCBI Taxonomy" id="36849"/>
    <lineage>
        <taxon>Bacteria</taxon>
        <taxon>Bacillati</taxon>
        <taxon>Bacillota</taxon>
        <taxon>Clostridia</taxon>
        <taxon>Eubacteriales</taxon>
        <taxon>Clostridiaceae</taxon>
        <taxon>Oxobacter</taxon>
    </lineage>
</organism>
<dbReference type="STRING" id="36849.OXPF_04450"/>
<feature type="site" description="Important for catalytic activity" evidence="7">
    <location>
        <position position="219"/>
    </location>
</feature>
<dbReference type="RefSeq" id="WP_054873579.1">
    <property type="nucleotide sequence ID" value="NZ_LKET01000016.1"/>
</dbReference>
<comment type="similarity">
    <text evidence="1">Belongs to the DNA repair enzymes AP/ExoA family.</text>
</comment>
<feature type="binding site" evidence="6">
    <location>
        <position position="150"/>
    </location>
    <ligand>
        <name>Mg(2+)</name>
        <dbReference type="ChEBI" id="CHEBI:18420"/>
        <label>1</label>
    </ligand>
</feature>
<keyword evidence="3 9" id="KW-0378">Hydrolase</keyword>
<dbReference type="GO" id="GO:0008311">
    <property type="term" value="F:double-stranded DNA 3'-5' DNA exonuclease activity"/>
    <property type="evidence" value="ECO:0007669"/>
    <property type="project" value="UniProtKB-EC"/>
</dbReference>
<dbReference type="AlphaFoldDB" id="A0A0P8X591"/>
<reference evidence="9 10" key="1">
    <citation type="submission" date="2015-09" db="EMBL/GenBank/DDBJ databases">
        <title>Genome sequence of Oxobacter pfennigii DSM 3222.</title>
        <authorList>
            <person name="Poehlein A."/>
            <person name="Bengelsdorf F.R."/>
            <person name="Schiel-Bengelsdorf B."/>
            <person name="Duerre P."/>
            <person name="Daniel R."/>
        </authorList>
    </citation>
    <scope>NUCLEOTIDE SEQUENCE [LARGE SCALE GENOMIC DNA]</scope>
    <source>
        <strain evidence="9 10">DSM 3222</strain>
    </source>
</reference>
<dbReference type="GO" id="GO:0003677">
    <property type="term" value="F:DNA binding"/>
    <property type="evidence" value="ECO:0007669"/>
    <property type="project" value="InterPro"/>
</dbReference>
<dbReference type="OrthoDB" id="9803914at2"/>
<comment type="caution">
    <text evidence="9">The sequence shown here is derived from an EMBL/GenBank/DDBJ whole genome shotgun (WGS) entry which is preliminary data.</text>
</comment>
<accession>A0A0P8X591</accession>
<gene>
    <name evidence="9" type="primary">exoA</name>
    <name evidence="9" type="ORF">OXPF_04450</name>
</gene>
<keyword evidence="6" id="KW-0464">Manganese</keyword>
<dbReference type="PANTHER" id="PTHR22748">
    <property type="entry name" value="AP ENDONUCLEASE"/>
    <property type="match status" value="1"/>
</dbReference>
<keyword evidence="2 6" id="KW-0479">Metal-binding</keyword>
<feature type="active site" description="Proton acceptor" evidence="5">
    <location>
        <position position="245"/>
    </location>
</feature>
<dbReference type="NCBIfam" id="TIGR00633">
    <property type="entry name" value="xth"/>
    <property type="match status" value="1"/>
</dbReference>
<feature type="site" description="Interaction with DNA substrate" evidence="7">
    <location>
        <position position="245"/>
    </location>
</feature>
<dbReference type="PROSITE" id="PS51435">
    <property type="entry name" value="AP_NUCLEASE_F1_4"/>
    <property type="match status" value="1"/>
</dbReference>
<dbReference type="NCBIfam" id="TIGR00195">
    <property type="entry name" value="exoDNase_III"/>
    <property type="match status" value="1"/>
</dbReference>
<dbReference type="InterPro" id="IPR005135">
    <property type="entry name" value="Endo/exonuclease/phosphatase"/>
</dbReference>
<dbReference type="GO" id="GO:0008081">
    <property type="term" value="F:phosphoric diester hydrolase activity"/>
    <property type="evidence" value="ECO:0007669"/>
    <property type="project" value="TreeGrafter"/>
</dbReference>
<dbReference type="InterPro" id="IPR020847">
    <property type="entry name" value="AP_endonuclease_F1_BS"/>
</dbReference>
<proteinExistence type="inferred from homology"/>
<dbReference type="Proteomes" id="UP000050326">
    <property type="component" value="Unassembled WGS sequence"/>
</dbReference>
<dbReference type="SUPFAM" id="SSF56219">
    <property type="entry name" value="DNase I-like"/>
    <property type="match status" value="1"/>
</dbReference>
<evidence type="ECO:0000256" key="4">
    <source>
        <dbReference type="ARBA" id="ARBA00022842"/>
    </source>
</evidence>
<evidence type="ECO:0000256" key="6">
    <source>
        <dbReference type="PIRSR" id="PIRSR604808-2"/>
    </source>
</evidence>
<dbReference type="GO" id="GO:0003906">
    <property type="term" value="F:DNA-(apurinic or apyrimidinic site) endonuclease activity"/>
    <property type="evidence" value="ECO:0007669"/>
    <property type="project" value="TreeGrafter"/>
</dbReference>